<dbReference type="EMBL" id="AYYC01000163">
    <property type="protein sequence ID" value="ETK06111.1"/>
    <property type="molecule type" value="Genomic_DNA"/>
</dbReference>
<accession>W2CI07</accession>
<dbReference type="Proteomes" id="UP000018872">
    <property type="component" value="Unassembled WGS sequence"/>
</dbReference>
<reference evidence="1 2" key="1">
    <citation type="submission" date="2013-11" db="EMBL/GenBank/DDBJ databases">
        <title>Single cell genomics of uncultured Tannerella BU063 (oral taxon 286).</title>
        <authorList>
            <person name="Beall C.J."/>
            <person name="Campbell A.G."/>
            <person name="Griffen A.L."/>
            <person name="Podar M."/>
            <person name="Leys E.J."/>
        </authorList>
    </citation>
    <scope>NUCLEOTIDE SEQUENCE [LARGE SCALE GENOMIC DNA]</scope>
    <source>
        <strain evidence="1">Cell 5</strain>
    </source>
</reference>
<name>W2CI07_9BACT</name>
<comment type="caution">
    <text evidence="1">The sequence shown here is derived from an EMBL/GenBank/DDBJ whole genome shotgun (WGS) entry which is preliminary data.</text>
</comment>
<feature type="non-terminal residue" evidence="1">
    <location>
        <position position="1"/>
    </location>
</feature>
<organism evidence="1 2">
    <name type="scientific">Tannerella sp. oral taxon BU063 isolate Cell 5</name>
    <dbReference type="NCBI Taxonomy" id="1410950"/>
    <lineage>
        <taxon>Bacteria</taxon>
        <taxon>Pseudomonadati</taxon>
        <taxon>Bacteroidota</taxon>
        <taxon>Bacteroidia</taxon>
        <taxon>Bacteroidales</taxon>
        <taxon>Tannerellaceae</taxon>
        <taxon>Tannerella</taxon>
    </lineage>
</organism>
<proteinExistence type="predicted"/>
<evidence type="ECO:0000313" key="2">
    <source>
        <dbReference type="Proteomes" id="UP000018872"/>
    </source>
</evidence>
<dbReference type="InterPro" id="IPR046228">
    <property type="entry name" value="DUF6261"/>
</dbReference>
<dbReference type="Pfam" id="PF19775">
    <property type="entry name" value="DUF6261"/>
    <property type="match status" value="1"/>
</dbReference>
<evidence type="ECO:0000313" key="1">
    <source>
        <dbReference type="EMBL" id="ETK06111.1"/>
    </source>
</evidence>
<feature type="non-terminal residue" evidence="1">
    <location>
        <position position="108"/>
    </location>
</feature>
<protein>
    <submittedName>
        <fullName evidence="1">Uncharacterized protein</fullName>
    </submittedName>
</protein>
<sequence>LNLETQANSNTQRMLKKDAERDRLLNYIFGTIRTGHFSPDATEATAADELEVVVRPYTRIQKAAYDIESADIDGLLIDLRKAKNTPHLTALRLTNVLSKLETANEEFR</sequence>
<dbReference type="AlphaFoldDB" id="W2CI07"/>
<gene>
    <name evidence="1" type="ORF">T229_00700</name>
</gene>